<dbReference type="PROSITE" id="PS50937">
    <property type="entry name" value="HTH_MERR_2"/>
    <property type="match status" value="1"/>
</dbReference>
<dbReference type="KEGG" id="mmt:Metme_1480"/>
<dbReference type="AlphaFoldDB" id="F9ZZT4"/>
<evidence type="ECO:0000259" key="4">
    <source>
        <dbReference type="PROSITE" id="PS50937"/>
    </source>
</evidence>
<name>F9ZZT4_METMM</name>
<dbReference type="PANTHER" id="PTHR30204">
    <property type="entry name" value="REDOX-CYCLING DRUG-SENSING TRANSCRIPTIONAL ACTIVATOR SOXR"/>
    <property type="match status" value="1"/>
</dbReference>
<dbReference type="eggNOG" id="COG0789">
    <property type="taxonomic scope" value="Bacteria"/>
</dbReference>
<dbReference type="STRING" id="857087.Metme_1480"/>
<reference key="2">
    <citation type="submission" date="2011-05" db="EMBL/GenBank/DDBJ databases">
        <title>Complete genome sequence of the aerobic marine methanotroph Methylomonas methanica MC09.</title>
        <authorList>
            <person name="Boden R."/>
            <person name="Cunliffe M."/>
            <person name="Scanlan J."/>
            <person name="Moussard H."/>
            <person name="Kits K.D."/>
            <person name="Klotz M."/>
            <person name="Jetten M."/>
            <person name="Vuilleumier S."/>
            <person name="Han J."/>
            <person name="Peters L."/>
            <person name="Mikhailova N."/>
            <person name="Teshima H."/>
            <person name="Tapia R."/>
            <person name="Kyrpides N."/>
            <person name="Ivanova N."/>
            <person name="Pagani I."/>
            <person name="Cheng J.-F."/>
            <person name="Goodwin L."/>
            <person name="Han C."/>
            <person name="Hauser L."/>
            <person name="Land M."/>
            <person name="Lapidus A."/>
            <person name="Lucas S."/>
            <person name="Pitluck S."/>
            <person name="Woyke T."/>
            <person name="Stein L.Y."/>
            <person name="Murrell C."/>
        </authorList>
    </citation>
    <scope>NUCLEOTIDE SEQUENCE</scope>
    <source>
        <strain>MC09</strain>
    </source>
</reference>
<keyword evidence="6" id="KW-1185">Reference proteome</keyword>
<dbReference type="Gene3D" id="1.10.1660.10">
    <property type="match status" value="1"/>
</dbReference>
<dbReference type="PANTHER" id="PTHR30204:SF94">
    <property type="entry name" value="HEAVY METAL-DEPENDENT TRANSCRIPTIONAL REGULATOR HI_0293-RELATED"/>
    <property type="match status" value="1"/>
</dbReference>
<reference evidence="6" key="3">
    <citation type="submission" date="2011-05" db="EMBL/GenBank/DDBJ databases">
        <title>Complete sequence of Methylomonas methanica MC09.</title>
        <authorList>
            <consortium name="US DOE Joint Genome Institute"/>
            <person name="Lucas S."/>
            <person name="Han J."/>
            <person name="Lapidus A."/>
            <person name="Cheng J.-F."/>
            <person name="Goodwin L."/>
            <person name="Pitluck S."/>
            <person name="Peters L."/>
            <person name="Mikhailova N."/>
            <person name="Teshima H."/>
            <person name="Han C."/>
            <person name="Tapia R."/>
            <person name="Land M."/>
            <person name="Hauser L."/>
            <person name="Kyrpides N."/>
            <person name="Ivanova N."/>
            <person name="Pagani I."/>
            <person name="Stein L."/>
            <person name="Woyke T."/>
        </authorList>
    </citation>
    <scope>NUCLEOTIDE SEQUENCE [LARGE SCALE GENOMIC DNA]</scope>
    <source>
        <strain evidence="6">MC09</strain>
    </source>
</reference>
<feature type="domain" description="HTH merR-type" evidence="4">
    <location>
        <begin position="2"/>
        <end position="71"/>
    </location>
</feature>
<reference evidence="5 6" key="1">
    <citation type="journal article" date="2011" name="J. Bacteriol.">
        <title>Complete Genome Sequence of the Aerobic Marine Methanotroph Methylomonas methanica MC09.</title>
        <authorList>
            <person name="Boden R."/>
            <person name="Cunliffe M."/>
            <person name="Scanlan J."/>
            <person name="Moussard H."/>
            <person name="Kits K.D."/>
            <person name="Klotz M.G."/>
            <person name="Jetten M.S."/>
            <person name="Vuilleumier S."/>
            <person name="Han J."/>
            <person name="Peters L."/>
            <person name="Mikhailova N."/>
            <person name="Teshima H."/>
            <person name="Tapia R."/>
            <person name="Kyrpides N."/>
            <person name="Ivanova N."/>
            <person name="Pagani I."/>
            <person name="Cheng J.F."/>
            <person name="Goodwin L."/>
            <person name="Han C."/>
            <person name="Hauser L."/>
            <person name="Land M.L."/>
            <person name="Lapidus A."/>
            <person name="Lucas S."/>
            <person name="Pitluck S."/>
            <person name="Woyke T."/>
            <person name="Stein L."/>
            <person name="Murrell J.C."/>
        </authorList>
    </citation>
    <scope>NUCLEOTIDE SEQUENCE [LARGE SCALE GENOMIC DNA]</scope>
    <source>
        <strain evidence="5 6">MC09</strain>
    </source>
</reference>
<organism evidence="5 6">
    <name type="scientific">Methylomonas methanica (strain DSM 25384 / MC09)</name>
    <dbReference type="NCBI Taxonomy" id="857087"/>
    <lineage>
        <taxon>Bacteria</taxon>
        <taxon>Pseudomonadati</taxon>
        <taxon>Pseudomonadota</taxon>
        <taxon>Gammaproteobacteria</taxon>
        <taxon>Methylococcales</taxon>
        <taxon>Methylococcaceae</taxon>
        <taxon>Methylomonas</taxon>
    </lineage>
</organism>
<keyword evidence="3" id="KW-0804">Transcription</keyword>
<dbReference type="Pfam" id="PF13411">
    <property type="entry name" value="MerR_1"/>
    <property type="match status" value="1"/>
</dbReference>
<evidence type="ECO:0000256" key="2">
    <source>
        <dbReference type="ARBA" id="ARBA00023125"/>
    </source>
</evidence>
<dbReference type="GO" id="GO:0003677">
    <property type="term" value="F:DNA binding"/>
    <property type="evidence" value="ECO:0007669"/>
    <property type="project" value="UniProtKB-KW"/>
</dbReference>
<dbReference type="EMBL" id="CP002738">
    <property type="protein sequence ID" value="AEF99902.1"/>
    <property type="molecule type" value="Genomic_DNA"/>
</dbReference>
<dbReference type="Proteomes" id="UP000008888">
    <property type="component" value="Chromosome"/>
</dbReference>
<dbReference type="HOGENOM" id="CLU_060077_2_2_6"/>
<dbReference type="GO" id="GO:0003700">
    <property type="term" value="F:DNA-binding transcription factor activity"/>
    <property type="evidence" value="ECO:0007669"/>
    <property type="project" value="InterPro"/>
</dbReference>
<sequence length="155" mass="17954">MLYQVNQLAKLCKVPADTVRHYTRIGLLRPDRDPVNGYYKYRVSDSKRLDFIRKAKSLGYSLKEIKHILAESQKGKSPCPLVRELISRRIKENRAHLEQLMEMQTRMENALTSWEKMPDGVPNGDSICHLIESLDLHQSLDEIEASDETKMIKSI</sequence>
<dbReference type="RefSeq" id="WP_013818161.1">
    <property type="nucleotide sequence ID" value="NC_015572.1"/>
</dbReference>
<keyword evidence="2" id="KW-0238">DNA-binding</keyword>
<evidence type="ECO:0000313" key="6">
    <source>
        <dbReference type="Proteomes" id="UP000008888"/>
    </source>
</evidence>
<proteinExistence type="predicted"/>
<dbReference type="CDD" id="cd04787">
    <property type="entry name" value="HTH_HMRTR_unk"/>
    <property type="match status" value="1"/>
</dbReference>
<gene>
    <name evidence="5" type="ordered locus">Metme_1480</name>
</gene>
<dbReference type="InterPro" id="IPR047057">
    <property type="entry name" value="MerR_fam"/>
</dbReference>
<keyword evidence="1" id="KW-0805">Transcription regulation</keyword>
<protein>
    <submittedName>
        <fullName evidence="5">Transcriptional regulator, MerR family</fullName>
    </submittedName>
</protein>
<dbReference type="PRINTS" id="PR00040">
    <property type="entry name" value="HTHMERR"/>
</dbReference>
<dbReference type="SUPFAM" id="SSF46955">
    <property type="entry name" value="Putative DNA-binding domain"/>
    <property type="match status" value="1"/>
</dbReference>
<evidence type="ECO:0000256" key="3">
    <source>
        <dbReference type="ARBA" id="ARBA00023163"/>
    </source>
</evidence>
<dbReference type="SMART" id="SM00422">
    <property type="entry name" value="HTH_MERR"/>
    <property type="match status" value="1"/>
</dbReference>
<evidence type="ECO:0000256" key="1">
    <source>
        <dbReference type="ARBA" id="ARBA00023015"/>
    </source>
</evidence>
<dbReference type="InterPro" id="IPR009061">
    <property type="entry name" value="DNA-bd_dom_put_sf"/>
</dbReference>
<dbReference type="InterPro" id="IPR000551">
    <property type="entry name" value="MerR-type_HTH_dom"/>
</dbReference>
<accession>F9ZZT4</accession>
<evidence type="ECO:0000313" key="5">
    <source>
        <dbReference type="EMBL" id="AEF99902.1"/>
    </source>
</evidence>